<keyword evidence="1" id="KW-1133">Transmembrane helix</keyword>
<keyword evidence="1" id="KW-0812">Transmembrane</keyword>
<organism evidence="2 3">
    <name type="scientific">Streptomyces populi</name>
    <dbReference type="NCBI Taxonomy" id="2058924"/>
    <lineage>
        <taxon>Bacteria</taxon>
        <taxon>Bacillati</taxon>
        <taxon>Actinomycetota</taxon>
        <taxon>Actinomycetes</taxon>
        <taxon>Kitasatosporales</taxon>
        <taxon>Streptomycetaceae</taxon>
        <taxon>Streptomyces</taxon>
    </lineage>
</organism>
<dbReference type="RefSeq" id="WP_103550337.1">
    <property type="nucleotide sequence ID" value="NZ_JBHJSK010000001.1"/>
</dbReference>
<evidence type="ECO:0008006" key="4">
    <source>
        <dbReference type="Google" id="ProtNLM"/>
    </source>
</evidence>
<name>A0A2I0SPE2_9ACTN</name>
<dbReference type="Proteomes" id="UP000236178">
    <property type="component" value="Unassembled WGS sequence"/>
</dbReference>
<dbReference type="OrthoDB" id="4311391at2"/>
<proteinExistence type="predicted"/>
<evidence type="ECO:0000313" key="3">
    <source>
        <dbReference type="Proteomes" id="UP000236178"/>
    </source>
</evidence>
<gene>
    <name evidence="2" type="ORF">CW362_17070</name>
</gene>
<evidence type="ECO:0000256" key="1">
    <source>
        <dbReference type="SAM" id="Phobius"/>
    </source>
</evidence>
<comment type="caution">
    <text evidence="2">The sequence shown here is derived from an EMBL/GenBank/DDBJ whole genome shotgun (WGS) entry which is preliminary data.</text>
</comment>
<accession>A0A2I0SPE2</accession>
<keyword evidence="1" id="KW-0472">Membrane</keyword>
<protein>
    <recommendedName>
        <fullName evidence="4">DUF3592 domain-containing protein</fullName>
    </recommendedName>
</protein>
<feature type="transmembrane region" description="Helical" evidence="1">
    <location>
        <begin position="128"/>
        <end position="149"/>
    </location>
</feature>
<keyword evidence="3" id="KW-1185">Reference proteome</keyword>
<evidence type="ECO:0000313" key="2">
    <source>
        <dbReference type="EMBL" id="PKT71797.1"/>
    </source>
</evidence>
<dbReference type="EMBL" id="PJOS01000029">
    <property type="protein sequence ID" value="PKT71797.1"/>
    <property type="molecule type" value="Genomic_DNA"/>
</dbReference>
<feature type="transmembrane region" description="Helical" evidence="1">
    <location>
        <begin position="6"/>
        <end position="27"/>
    </location>
</feature>
<reference evidence="2 3" key="1">
    <citation type="submission" date="2017-12" db="EMBL/GenBank/DDBJ databases">
        <title>Streptomyces populusis sp. nov., a novel endophytic actinobacterium isolated from stems of Populus adenopoda Maxim.</title>
        <authorList>
            <person name="Wang Z."/>
        </authorList>
    </citation>
    <scope>NUCLEOTIDE SEQUENCE [LARGE SCALE GENOMIC DNA]</scope>
    <source>
        <strain evidence="2 3">A249</strain>
    </source>
</reference>
<sequence>MDMVILVLGAFVLAGGGLLLFGLMCFSGERNALREARELEETGVEVPAVLVALEPLVRTDTLRARYEYPTADGSQARHARGVGPNPLHTVGETYPLVRLPRVSKSVHMGTVAAVRKERRDRERYVRQAVWMMALGFTACATAVTGLVLAS</sequence>
<dbReference type="AlphaFoldDB" id="A0A2I0SPE2"/>